<accession>A0A379B023</accession>
<reference evidence="2 4" key="1">
    <citation type="submission" date="2018-06" db="EMBL/GenBank/DDBJ databases">
        <authorList>
            <consortium name="Pathogen Informatics"/>
            <person name="Doyle S."/>
        </authorList>
    </citation>
    <scope>NUCLEOTIDE SEQUENCE [LARGE SCALE GENOMIC DNA]</scope>
    <source>
        <strain evidence="2 4">NCTC11188</strain>
    </source>
</reference>
<sequence>MKISDFIFDFQSNIKNANNGFCRVRIFSAKDGVIVILTELDNNDGMSITNCIEDIVRGLYEEGFILDSSAKFIEHYEEYNSYSYTPFSFNSVTFENNITSPEWERISLQKLIDMIGISYKDDLITNSLKNRKIFEKTQELISQHKNFSFSKYHKNPDYTRRFLDIENKKKTKAALKNIIENGGKERKDLLPFLRSDLSLLGEMYSHIEDEYIVIPEFPLGSGFIDFVVFAGRSRMDVIFIEIKGANFNLINSTGYKDFHSDIHKAAKQLRDRIDISVYHDYDNFRKECHSIREKIENNKYSPHHLLSPKGKLLVDPNKDICLKTVIIGGRSQNDYDESRERHKFERDHAIPIELDSWDSWLNRVIRD</sequence>
<gene>
    <name evidence="3" type="ORF">EV689_103189</name>
    <name evidence="2" type="ORF">NCTC11188_02108</name>
</gene>
<organism evidence="2 4">
    <name type="scientific">Avibacterium gallinarum</name>
    <name type="common">Pasteurella gallinarum</name>
    <dbReference type="NCBI Taxonomy" id="755"/>
    <lineage>
        <taxon>Bacteria</taxon>
        <taxon>Pseudomonadati</taxon>
        <taxon>Pseudomonadota</taxon>
        <taxon>Gammaproteobacteria</taxon>
        <taxon>Pasteurellales</taxon>
        <taxon>Pasteurellaceae</taxon>
        <taxon>Avibacterium</taxon>
    </lineage>
</organism>
<feature type="domain" description="Shedu protein SduA C-terminal" evidence="1">
    <location>
        <begin position="187"/>
        <end position="359"/>
    </location>
</feature>
<dbReference type="RefSeq" id="WP_103853647.1">
    <property type="nucleotide sequence ID" value="NZ_PQVJ01000015.1"/>
</dbReference>
<dbReference type="Proteomes" id="UP000294683">
    <property type="component" value="Unassembled WGS sequence"/>
</dbReference>
<dbReference type="InterPro" id="IPR025359">
    <property type="entry name" value="SduA_C"/>
</dbReference>
<evidence type="ECO:0000313" key="5">
    <source>
        <dbReference type="Proteomes" id="UP000294683"/>
    </source>
</evidence>
<protein>
    <submittedName>
        <fullName evidence="3">Uncharacterized protein DUF4263</fullName>
    </submittedName>
</protein>
<keyword evidence="5" id="KW-1185">Reference proteome</keyword>
<dbReference type="AlphaFoldDB" id="A0A379B023"/>
<evidence type="ECO:0000259" key="1">
    <source>
        <dbReference type="Pfam" id="PF14082"/>
    </source>
</evidence>
<reference evidence="3 5" key="2">
    <citation type="submission" date="2019-03" db="EMBL/GenBank/DDBJ databases">
        <title>Genomic Encyclopedia of Type Strains, Phase IV (KMG-IV): sequencing the most valuable type-strain genomes for metagenomic binning, comparative biology and taxonomic classification.</title>
        <authorList>
            <person name="Goeker M."/>
        </authorList>
    </citation>
    <scope>NUCLEOTIDE SEQUENCE [LARGE SCALE GENOMIC DNA]</scope>
    <source>
        <strain evidence="3 5">DSM 17481</strain>
    </source>
</reference>
<dbReference type="Pfam" id="PF14082">
    <property type="entry name" value="SduA_C"/>
    <property type="match status" value="1"/>
</dbReference>
<evidence type="ECO:0000313" key="4">
    <source>
        <dbReference type="Proteomes" id="UP000255113"/>
    </source>
</evidence>
<name>A0A379B023_AVIGA</name>
<evidence type="ECO:0000313" key="2">
    <source>
        <dbReference type="EMBL" id="SUB28198.1"/>
    </source>
</evidence>
<dbReference type="EMBL" id="UGSQ01000003">
    <property type="protein sequence ID" value="SUB28198.1"/>
    <property type="molecule type" value="Genomic_DNA"/>
</dbReference>
<dbReference type="Proteomes" id="UP000255113">
    <property type="component" value="Unassembled WGS sequence"/>
</dbReference>
<dbReference type="EMBL" id="SNXJ01000003">
    <property type="protein sequence ID" value="TDP29270.1"/>
    <property type="molecule type" value="Genomic_DNA"/>
</dbReference>
<evidence type="ECO:0000313" key="3">
    <source>
        <dbReference type="EMBL" id="TDP29270.1"/>
    </source>
</evidence>
<proteinExistence type="predicted"/>